<dbReference type="GO" id="GO:0003676">
    <property type="term" value="F:nucleic acid binding"/>
    <property type="evidence" value="ECO:0007669"/>
    <property type="project" value="InterPro"/>
</dbReference>
<dbReference type="Proteomes" id="UP000436088">
    <property type="component" value="Unassembled WGS sequence"/>
</dbReference>
<dbReference type="InterPro" id="IPR013103">
    <property type="entry name" value="RVT_2"/>
</dbReference>
<accession>A0A6A2ZXM4</accession>
<evidence type="ECO:0000259" key="7">
    <source>
        <dbReference type="PROSITE" id="PS50067"/>
    </source>
</evidence>
<dbReference type="InterPro" id="IPR043502">
    <property type="entry name" value="DNA/RNA_pol_sf"/>
</dbReference>
<dbReference type="GO" id="GO:0008017">
    <property type="term" value="F:microtubule binding"/>
    <property type="evidence" value="ECO:0007669"/>
    <property type="project" value="InterPro"/>
</dbReference>
<comment type="caution">
    <text evidence="9">The sequence shown here is derived from an EMBL/GenBank/DDBJ whole genome shotgun (WGS) entry which is preliminary data.</text>
</comment>
<keyword evidence="2 5" id="KW-0547">Nucleotide-binding</keyword>
<dbReference type="InterPro" id="IPR027417">
    <property type="entry name" value="P-loop_NTPase"/>
</dbReference>
<keyword evidence="1" id="KW-0493">Microtubule</keyword>
<dbReference type="GO" id="GO:0005524">
    <property type="term" value="F:ATP binding"/>
    <property type="evidence" value="ECO:0007669"/>
    <property type="project" value="UniProtKB-UniRule"/>
</dbReference>
<dbReference type="InterPro" id="IPR036961">
    <property type="entry name" value="Kinesin_motor_dom_sf"/>
</dbReference>
<dbReference type="InterPro" id="IPR036397">
    <property type="entry name" value="RNaseH_sf"/>
</dbReference>
<dbReference type="InterPro" id="IPR027640">
    <property type="entry name" value="Kinesin-like_fam"/>
</dbReference>
<dbReference type="GO" id="GO:0015074">
    <property type="term" value="P:DNA integration"/>
    <property type="evidence" value="ECO:0007669"/>
    <property type="project" value="InterPro"/>
</dbReference>
<feature type="region of interest" description="Disordered" evidence="6">
    <location>
        <begin position="670"/>
        <end position="723"/>
    </location>
</feature>
<dbReference type="SUPFAM" id="SSF56672">
    <property type="entry name" value="DNA/RNA polymerases"/>
    <property type="match status" value="1"/>
</dbReference>
<evidence type="ECO:0000256" key="1">
    <source>
        <dbReference type="ARBA" id="ARBA00022701"/>
    </source>
</evidence>
<dbReference type="PANTHER" id="PTHR24115">
    <property type="entry name" value="KINESIN-RELATED"/>
    <property type="match status" value="1"/>
</dbReference>
<dbReference type="GO" id="GO:0007018">
    <property type="term" value="P:microtubule-based movement"/>
    <property type="evidence" value="ECO:0007669"/>
    <property type="project" value="InterPro"/>
</dbReference>
<dbReference type="InterPro" id="IPR001584">
    <property type="entry name" value="Integrase_cat-core"/>
</dbReference>
<evidence type="ECO:0000313" key="9">
    <source>
        <dbReference type="EMBL" id="KAE8696791.1"/>
    </source>
</evidence>
<evidence type="ECO:0000256" key="3">
    <source>
        <dbReference type="ARBA" id="ARBA00022840"/>
    </source>
</evidence>
<gene>
    <name evidence="9" type="ORF">F3Y22_tig00110646pilonHSYRG00094</name>
</gene>
<dbReference type="SUPFAM" id="SSF53098">
    <property type="entry name" value="Ribonuclease H-like"/>
    <property type="match status" value="1"/>
</dbReference>
<dbReference type="Pfam" id="PF07727">
    <property type="entry name" value="RVT_2"/>
    <property type="match status" value="1"/>
</dbReference>
<dbReference type="GO" id="GO:0003777">
    <property type="term" value="F:microtubule motor activity"/>
    <property type="evidence" value="ECO:0007669"/>
    <property type="project" value="InterPro"/>
</dbReference>
<dbReference type="GO" id="GO:0005634">
    <property type="term" value="C:nucleus"/>
    <property type="evidence" value="ECO:0007669"/>
    <property type="project" value="TreeGrafter"/>
</dbReference>
<feature type="domain" description="Integrase catalytic" evidence="8">
    <location>
        <begin position="375"/>
        <end position="506"/>
    </location>
</feature>
<evidence type="ECO:0000256" key="6">
    <source>
        <dbReference type="SAM" id="MobiDB-lite"/>
    </source>
</evidence>
<dbReference type="PRINTS" id="PR00380">
    <property type="entry name" value="KINESINHEAVY"/>
</dbReference>
<dbReference type="GO" id="GO:0005874">
    <property type="term" value="C:microtubule"/>
    <property type="evidence" value="ECO:0007669"/>
    <property type="project" value="UniProtKB-KW"/>
</dbReference>
<evidence type="ECO:0000259" key="8">
    <source>
        <dbReference type="PROSITE" id="PS50994"/>
    </source>
</evidence>
<organism evidence="9 10">
    <name type="scientific">Hibiscus syriacus</name>
    <name type="common">Rose of Sharon</name>
    <dbReference type="NCBI Taxonomy" id="106335"/>
    <lineage>
        <taxon>Eukaryota</taxon>
        <taxon>Viridiplantae</taxon>
        <taxon>Streptophyta</taxon>
        <taxon>Embryophyta</taxon>
        <taxon>Tracheophyta</taxon>
        <taxon>Spermatophyta</taxon>
        <taxon>Magnoliopsida</taxon>
        <taxon>eudicotyledons</taxon>
        <taxon>Gunneridae</taxon>
        <taxon>Pentapetalae</taxon>
        <taxon>rosids</taxon>
        <taxon>malvids</taxon>
        <taxon>Malvales</taxon>
        <taxon>Malvaceae</taxon>
        <taxon>Malvoideae</taxon>
        <taxon>Hibiscus</taxon>
    </lineage>
</organism>
<evidence type="ECO:0000256" key="2">
    <source>
        <dbReference type="ARBA" id="ARBA00022741"/>
    </source>
</evidence>
<dbReference type="PROSITE" id="PS50067">
    <property type="entry name" value="KINESIN_MOTOR_2"/>
    <property type="match status" value="1"/>
</dbReference>
<dbReference type="Gene3D" id="3.40.850.10">
    <property type="entry name" value="Kinesin motor domain"/>
    <property type="match status" value="1"/>
</dbReference>
<dbReference type="EMBL" id="VEPZ02001059">
    <property type="protein sequence ID" value="KAE8696791.1"/>
    <property type="molecule type" value="Genomic_DNA"/>
</dbReference>
<proteinExistence type="inferred from homology"/>
<feature type="compositionally biased region" description="Polar residues" evidence="6">
    <location>
        <begin position="677"/>
        <end position="691"/>
    </location>
</feature>
<keyword evidence="10" id="KW-1185">Reference proteome</keyword>
<dbReference type="InterPro" id="IPR001752">
    <property type="entry name" value="Kinesin_motor_dom"/>
</dbReference>
<feature type="binding site" evidence="5">
    <location>
        <begin position="175"/>
        <end position="182"/>
    </location>
    <ligand>
        <name>ATP</name>
        <dbReference type="ChEBI" id="CHEBI:30616"/>
    </ligand>
</feature>
<reference evidence="9" key="1">
    <citation type="submission" date="2019-09" db="EMBL/GenBank/DDBJ databases">
        <title>Draft genome information of white flower Hibiscus syriacus.</title>
        <authorList>
            <person name="Kim Y.-M."/>
        </authorList>
    </citation>
    <scope>NUCLEOTIDE SEQUENCE [LARGE SCALE GENOMIC DNA]</scope>
    <source>
        <strain evidence="9">YM2019G1</strain>
    </source>
</reference>
<dbReference type="Pfam" id="PF00225">
    <property type="entry name" value="Kinesin"/>
    <property type="match status" value="1"/>
</dbReference>
<dbReference type="GO" id="GO:0005871">
    <property type="term" value="C:kinesin complex"/>
    <property type="evidence" value="ECO:0007669"/>
    <property type="project" value="TreeGrafter"/>
</dbReference>
<comment type="similarity">
    <text evidence="5">Belongs to the TRAFAC class myosin-kinesin ATPase superfamily. Kinesin family.</text>
</comment>
<dbReference type="AlphaFoldDB" id="A0A6A2ZXM4"/>
<keyword evidence="4 5" id="KW-0505">Motor protein</keyword>
<protein>
    <submittedName>
        <fullName evidence="9">ATP binding microtubule motor family protein</fullName>
    </submittedName>
</protein>
<feature type="domain" description="Kinesin motor" evidence="7">
    <location>
        <begin position="84"/>
        <end position="326"/>
    </location>
</feature>
<dbReference type="GO" id="GO:0016887">
    <property type="term" value="F:ATP hydrolysis activity"/>
    <property type="evidence" value="ECO:0007669"/>
    <property type="project" value="TreeGrafter"/>
</dbReference>
<dbReference type="Gene3D" id="3.30.420.10">
    <property type="entry name" value="Ribonuclease H-like superfamily/Ribonuclease H"/>
    <property type="match status" value="1"/>
</dbReference>
<dbReference type="PROSITE" id="PS50994">
    <property type="entry name" value="INTEGRASE"/>
    <property type="match status" value="1"/>
</dbReference>
<dbReference type="PANTHER" id="PTHR24115:SF1008">
    <property type="entry name" value="KINESIN-LIKE PROTEIN SUBITO"/>
    <property type="match status" value="1"/>
</dbReference>
<keyword evidence="3 5" id="KW-0067">ATP-binding</keyword>
<dbReference type="Pfam" id="PF25597">
    <property type="entry name" value="SH3_retrovirus"/>
    <property type="match status" value="1"/>
</dbReference>
<name>A0A6A2ZXM4_HIBSY</name>
<dbReference type="SMART" id="SM00129">
    <property type="entry name" value="KISc"/>
    <property type="match status" value="1"/>
</dbReference>
<evidence type="ECO:0000256" key="4">
    <source>
        <dbReference type="ARBA" id="ARBA00023175"/>
    </source>
</evidence>
<dbReference type="InterPro" id="IPR057670">
    <property type="entry name" value="SH3_retrovirus"/>
</dbReference>
<dbReference type="SUPFAM" id="SSF52540">
    <property type="entry name" value="P-loop containing nucleoside triphosphate hydrolases"/>
    <property type="match status" value="1"/>
</dbReference>
<evidence type="ECO:0000256" key="5">
    <source>
        <dbReference type="PROSITE-ProRule" id="PRU00283"/>
    </source>
</evidence>
<dbReference type="InterPro" id="IPR012337">
    <property type="entry name" value="RNaseH-like_sf"/>
</dbReference>
<evidence type="ECO:0000313" key="10">
    <source>
        <dbReference type="Proteomes" id="UP000436088"/>
    </source>
</evidence>
<sequence length="1038" mass="116580">METNTATPSYSLITVRRNPHRKARSTSLFNASRLPLQSTSSSELPKISSFPIQDVLSEKIRQNSPTITAASPSTSPPQDSVLENLKVFLRIRPLVPLKGSKNNAGDQHASQDFCSVTLSPPLHLQETKRVKSEIYEGFSYVFSDESTQSEVYEKMVNPLVENFLNGKSGMLAALGSTGSGKTHTIFGSSREPGMVPLTLKRIFKSAQGCAFQSSRQFYLSIFEICAERGKAERICDLTSDRPDLSMQQSTIKGLQEVLVHDVAEAELLIARALLRRSTAMTNANSQSSRSQCIINIRGGTEMSDPENDKQSNSAVLSIVDLAGAEREKNWKSAMISTTEEDAQDVRLTKTQLEALHKLLGTPTTIGSLAIQGTALNTTHEPIWILDSGASNHMTGIRIGEDDCDLLGVSRVKNVTGARWFITFIDDHTRVCWIYLLKEKTEVSRVFQSFHSMIQTQFNSKNHTLRIDNGREYFNSILSPDLSEQGIIHQSSCSGIPQQNGVSERKNTPFSRGSCSYVYYGCTEVFMGRSCSHCLLSYKPTPIKAFVHNHQPNRSKLDLRAHTCVFLGYSPTQKGYKCYSPTLHRMFVSFDVTFFENEPYFSAYHLQGEIFSEDETLNNLLIIPQDSINPTTTTENPTATAESPTAIVIPDLDPVLLDSTVQQQETRAINHTNEEKQPSPSEKQQEKTQQLRVYSRKHQLPETETTVPMPSLPEDCPEEEVSPPSPSIYLPIAIRKGTRNCTQHPISRFVSYGNLSKSYNAFISNIDSVETPKNIEDALKSTKWKQAVLEEIKALEDNETWEISKLPTGKKTVGYWPLIQLDVKNAFLNGELNEEVYMDFPTRIRKKQGPSQADHTLFYKHWANGKCCILIVYVDDIILTGDDSIEIERLKEFLSLEFQLKDLVNLRYFLGMEIARSKACISISQRKYVLDLLSEVGLLGCKPTETPMEPNLKLGTDKDGEEVDRGRYQRLVGKLIYLSHTRPDIAFGVSVISQFMHAPREKHLEAAYRILRYLKGTPGKGLHFKKNVNRSIEVYTDAD</sequence>